<dbReference type="AlphaFoldDB" id="A0A2A2M2M0"/>
<dbReference type="EMBL" id="LIAE01006183">
    <property type="protein sequence ID" value="PAV92477.1"/>
    <property type="molecule type" value="Genomic_DNA"/>
</dbReference>
<accession>A0A2A2M2M0</accession>
<sequence length="119" mass="13098">MEREITHACGHVATHQVYGLSTFDTEREATKLARRKCKACYTEVSAARAEAALAGVADLGLPDLIGSQRQVAWATTIRAEKLAVLRTASPDSIERLTMMTDAKWWIDRRGEKPAALAKD</sequence>
<evidence type="ECO:0000313" key="2">
    <source>
        <dbReference type="Proteomes" id="UP000218231"/>
    </source>
</evidence>
<keyword evidence="2" id="KW-1185">Reference proteome</keyword>
<dbReference type="Proteomes" id="UP000218231">
    <property type="component" value="Unassembled WGS sequence"/>
</dbReference>
<organism evidence="1 2">
    <name type="scientific">Diploscapter pachys</name>
    <dbReference type="NCBI Taxonomy" id="2018661"/>
    <lineage>
        <taxon>Eukaryota</taxon>
        <taxon>Metazoa</taxon>
        <taxon>Ecdysozoa</taxon>
        <taxon>Nematoda</taxon>
        <taxon>Chromadorea</taxon>
        <taxon>Rhabditida</taxon>
        <taxon>Rhabditina</taxon>
        <taxon>Rhabditomorpha</taxon>
        <taxon>Rhabditoidea</taxon>
        <taxon>Rhabditidae</taxon>
        <taxon>Diploscapter</taxon>
    </lineage>
</organism>
<name>A0A2A2M2M0_9BILA</name>
<proteinExistence type="predicted"/>
<protein>
    <submittedName>
        <fullName evidence="1">Uncharacterized protein</fullName>
    </submittedName>
</protein>
<evidence type="ECO:0000313" key="1">
    <source>
        <dbReference type="EMBL" id="PAV92477.1"/>
    </source>
</evidence>
<reference evidence="1 2" key="1">
    <citation type="journal article" date="2017" name="Curr. Biol.">
        <title>Genome architecture and evolution of a unichromosomal asexual nematode.</title>
        <authorList>
            <person name="Fradin H."/>
            <person name="Zegar C."/>
            <person name="Gutwein M."/>
            <person name="Lucas J."/>
            <person name="Kovtun M."/>
            <person name="Corcoran D."/>
            <person name="Baugh L.R."/>
            <person name="Kiontke K."/>
            <person name="Gunsalus K."/>
            <person name="Fitch D.H."/>
            <person name="Piano F."/>
        </authorList>
    </citation>
    <scope>NUCLEOTIDE SEQUENCE [LARGE SCALE GENOMIC DNA]</scope>
    <source>
        <strain evidence="1">PF1309</strain>
    </source>
</reference>
<gene>
    <name evidence="1" type="ORF">WR25_26460</name>
</gene>
<comment type="caution">
    <text evidence="1">The sequence shown here is derived from an EMBL/GenBank/DDBJ whole genome shotgun (WGS) entry which is preliminary data.</text>
</comment>